<gene>
    <name evidence="1" type="ORF">BV22DRAFT_1126424</name>
</gene>
<reference evidence="1" key="1">
    <citation type="journal article" date="2021" name="New Phytol.">
        <title>Evolutionary innovations through gain and loss of genes in the ectomycorrhizal Boletales.</title>
        <authorList>
            <person name="Wu G."/>
            <person name="Miyauchi S."/>
            <person name="Morin E."/>
            <person name="Kuo A."/>
            <person name="Drula E."/>
            <person name="Varga T."/>
            <person name="Kohler A."/>
            <person name="Feng B."/>
            <person name="Cao Y."/>
            <person name="Lipzen A."/>
            <person name="Daum C."/>
            <person name="Hundley H."/>
            <person name="Pangilinan J."/>
            <person name="Johnson J."/>
            <person name="Barry K."/>
            <person name="LaButti K."/>
            <person name="Ng V."/>
            <person name="Ahrendt S."/>
            <person name="Min B."/>
            <person name="Choi I.G."/>
            <person name="Park H."/>
            <person name="Plett J.M."/>
            <person name="Magnuson J."/>
            <person name="Spatafora J.W."/>
            <person name="Nagy L.G."/>
            <person name="Henrissat B."/>
            <person name="Grigoriev I.V."/>
            <person name="Yang Z.L."/>
            <person name="Xu J."/>
            <person name="Martin F.M."/>
        </authorList>
    </citation>
    <scope>NUCLEOTIDE SEQUENCE</scope>
    <source>
        <strain evidence="1">KUC20120723A-06</strain>
    </source>
</reference>
<comment type="caution">
    <text evidence="1">The sequence shown here is derived from an EMBL/GenBank/DDBJ whole genome shotgun (WGS) entry which is preliminary data.</text>
</comment>
<sequence length="222" mass="24136">MSSALSSTGEPTSTTTPSPSPSASQSSSNSNMASANYFFGFVITFVVLLLVFVACGIGSRRRFAFIGTAWDRNAERSRRTVEKPCPSFWETWLKPTDNFGSGDWSAIQPISALFTRQKITSKVEDESHPQPRMYGGLASGFVIPEGGRWRTKPKAPERSASPPEALQIAVMLAMPSPSRSFCHPPNEGPSHRAEELVHTGGAQGEYQIGITSVPWVHGEVDF</sequence>
<keyword evidence="2" id="KW-1185">Reference proteome</keyword>
<name>A0ACB8BRM9_9AGAM</name>
<evidence type="ECO:0000313" key="2">
    <source>
        <dbReference type="Proteomes" id="UP000790709"/>
    </source>
</evidence>
<accession>A0ACB8BRM9</accession>
<protein>
    <submittedName>
        <fullName evidence="1">Uncharacterized protein</fullName>
    </submittedName>
</protein>
<dbReference type="EMBL" id="MU266351">
    <property type="protein sequence ID" value="KAH7928615.1"/>
    <property type="molecule type" value="Genomic_DNA"/>
</dbReference>
<dbReference type="Proteomes" id="UP000790709">
    <property type="component" value="Unassembled WGS sequence"/>
</dbReference>
<evidence type="ECO:0000313" key="1">
    <source>
        <dbReference type="EMBL" id="KAH7928615.1"/>
    </source>
</evidence>
<organism evidence="1 2">
    <name type="scientific">Leucogyrophana mollusca</name>
    <dbReference type="NCBI Taxonomy" id="85980"/>
    <lineage>
        <taxon>Eukaryota</taxon>
        <taxon>Fungi</taxon>
        <taxon>Dikarya</taxon>
        <taxon>Basidiomycota</taxon>
        <taxon>Agaricomycotina</taxon>
        <taxon>Agaricomycetes</taxon>
        <taxon>Agaricomycetidae</taxon>
        <taxon>Boletales</taxon>
        <taxon>Boletales incertae sedis</taxon>
        <taxon>Leucogyrophana</taxon>
    </lineage>
</organism>
<proteinExistence type="predicted"/>